<dbReference type="Gene3D" id="3.90.550.10">
    <property type="entry name" value="Spore Coat Polysaccharide Biosynthesis Protein SpsA, Chain A"/>
    <property type="match status" value="1"/>
</dbReference>
<dbReference type="AlphaFoldDB" id="A0A6A4GBV9"/>
<accession>A0A6A4GBV9</accession>
<sequence>MGQEMKDSKFRDQDALNAIFDNWKELSLKWNAQGLGTYARYPSTERALLQLDSMMDPGIVHFTGPVNPSLEEVLSLYIQPPTAKPWGYLGAPGHPFQDEWWDVCERTLWKGVRSLNSRKESFDERLLEAFVQYSHHLAHFYRNVVWAKFKLYTSLELRAQESCLWIFPIQRQIHLLHRRTIHDSEPKDISFPYT</sequence>
<evidence type="ECO:0000313" key="1">
    <source>
        <dbReference type="EMBL" id="KAE9382964.1"/>
    </source>
</evidence>
<evidence type="ECO:0000313" key="2">
    <source>
        <dbReference type="Proteomes" id="UP000799118"/>
    </source>
</evidence>
<reference evidence="1" key="1">
    <citation type="journal article" date="2019" name="Environ. Microbiol.">
        <title>Fungal ecological strategies reflected in gene transcription - a case study of two litter decomposers.</title>
        <authorList>
            <person name="Barbi F."/>
            <person name="Kohler A."/>
            <person name="Barry K."/>
            <person name="Baskaran P."/>
            <person name="Daum C."/>
            <person name="Fauchery L."/>
            <person name="Ihrmark K."/>
            <person name="Kuo A."/>
            <person name="LaButti K."/>
            <person name="Lipzen A."/>
            <person name="Morin E."/>
            <person name="Grigoriev I.V."/>
            <person name="Henrissat B."/>
            <person name="Lindahl B."/>
            <person name="Martin F."/>
        </authorList>
    </citation>
    <scope>NUCLEOTIDE SEQUENCE</scope>
    <source>
        <strain evidence="1">JB14</strain>
    </source>
</reference>
<dbReference type="Pfam" id="PF01501">
    <property type="entry name" value="Glyco_transf_8"/>
    <property type="match status" value="1"/>
</dbReference>
<dbReference type="Proteomes" id="UP000799118">
    <property type="component" value="Unassembled WGS sequence"/>
</dbReference>
<dbReference type="InterPro" id="IPR002495">
    <property type="entry name" value="Glyco_trans_8"/>
</dbReference>
<name>A0A6A4GBV9_9AGAR</name>
<keyword evidence="2" id="KW-1185">Reference proteome</keyword>
<organism evidence="1 2">
    <name type="scientific">Gymnopus androsaceus JB14</name>
    <dbReference type="NCBI Taxonomy" id="1447944"/>
    <lineage>
        <taxon>Eukaryota</taxon>
        <taxon>Fungi</taxon>
        <taxon>Dikarya</taxon>
        <taxon>Basidiomycota</taxon>
        <taxon>Agaricomycotina</taxon>
        <taxon>Agaricomycetes</taxon>
        <taxon>Agaricomycetidae</taxon>
        <taxon>Agaricales</taxon>
        <taxon>Marasmiineae</taxon>
        <taxon>Omphalotaceae</taxon>
        <taxon>Gymnopus</taxon>
    </lineage>
</organism>
<dbReference type="OrthoDB" id="2014201at2759"/>
<proteinExistence type="predicted"/>
<dbReference type="InterPro" id="IPR029044">
    <property type="entry name" value="Nucleotide-diphossugar_trans"/>
</dbReference>
<dbReference type="EMBL" id="ML770813">
    <property type="protein sequence ID" value="KAE9382964.1"/>
    <property type="molecule type" value="Genomic_DNA"/>
</dbReference>
<dbReference type="SUPFAM" id="SSF53448">
    <property type="entry name" value="Nucleotide-diphospho-sugar transferases"/>
    <property type="match status" value="1"/>
</dbReference>
<protein>
    <submittedName>
        <fullName evidence="1">Uncharacterized protein</fullName>
    </submittedName>
</protein>
<gene>
    <name evidence="1" type="ORF">BT96DRAFT_1027444</name>
</gene>
<dbReference type="GO" id="GO:0016757">
    <property type="term" value="F:glycosyltransferase activity"/>
    <property type="evidence" value="ECO:0007669"/>
    <property type="project" value="InterPro"/>
</dbReference>
<feature type="non-terminal residue" evidence="1">
    <location>
        <position position="194"/>
    </location>
</feature>